<comment type="caution">
    <text evidence="8">The sequence shown here is derived from an EMBL/GenBank/DDBJ whole genome shotgun (WGS) entry which is preliminary data.</text>
</comment>
<dbReference type="RefSeq" id="WP_284311608.1">
    <property type="nucleotide sequence ID" value="NZ_BSPC01000015.1"/>
</dbReference>
<evidence type="ECO:0000256" key="3">
    <source>
        <dbReference type="ARBA" id="ARBA00023136"/>
    </source>
</evidence>
<sequence>MRLGALALLGSLVGAMSASAADLAPVAPEPVAPVVAPVTWTGFYIGAGIGGRTNNTDWTTTTAFFPAFLGTRIPMPFRSAPNASVDSTDFRGSIYGGYNWQFAPTWVAGLEGDIGYAKNSGRISRIPGLTAIGASFAESELTTDGSVRARVGYLVTPSILLYATGGVAFQQIKNSTTCPADTFVCNPAVGTQSFHSSDTLVGYTIGAGAEAMIYDHWLVRAEYRFSDFGSNSFTAIPPTISTFGADAKTKVQTHNFGVGIAYKF</sequence>
<evidence type="ECO:0000256" key="6">
    <source>
        <dbReference type="SAM" id="SignalP"/>
    </source>
</evidence>
<name>A0ABQ6CEN8_9HYPH</name>
<dbReference type="Proteomes" id="UP001156882">
    <property type="component" value="Unassembled WGS sequence"/>
</dbReference>
<dbReference type="SUPFAM" id="SSF56925">
    <property type="entry name" value="OMPA-like"/>
    <property type="match status" value="1"/>
</dbReference>
<feature type="signal peptide" evidence="6">
    <location>
        <begin position="1"/>
        <end position="20"/>
    </location>
</feature>
<feature type="chain" id="PRO_5047046474" evidence="6">
    <location>
        <begin position="21"/>
        <end position="264"/>
    </location>
</feature>
<evidence type="ECO:0000259" key="7">
    <source>
        <dbReference type="Pfam" id="PF13505"/>
    </source>
</evidence>
<dbReference type="Gene3D" id="2.40.160.20">
    <property type="match status" value="1"/>
</dbReference>
<keyword evidence="3" id="KW-0472">Membrane</keyword>
<comment type="subcellular location">
    <subcellularLocation>
        <location evidence="1">Cell outer membrane</location>
    </subcellularLocation>
</comment>
<evidence type="ECO:0000256" key="5">
    <source>
        <dbReference type="ARBA" id="ARBA00038306"/>
    </source>
</evidence>
<dbReference type="InterPro" id="IPR011250">
    <property type="entry name" value="OMP/PagP_B-barrel"/>
</dbReference>
<feature type="domain" description="Outer membrane protein beta-barrel" evidence="7">
    <location>
        <begin position="22"/>
        <end position="264"/>
    </location>
</feature>
<keyword evidence="4" id="KW-0998">Cell outer membrane</keyword>
<dbReference type="InterPro" id="IPR051692">
    <property type="entry name" value="OMP-like"/>
</dbReference>
<evidence type="ECO:0000256" key="1">
    <source>
        <dbReference type="ARBA" id="ARBA00004442"/>
    </source>
</evidence>
<dbReference type="Pfam" id="PF13505">
    <property type="entry name" value="OMP_b-brl"/>
    <property type="match status" value="1"/>
</dbReference>
<dbReference type="EMBL" id="BSPC01000015">
    <property type="protein sequence ID" value="GLS18736.1"/>
    <property type="molecule type" value="Genomic_DNA"/>
</dbReference>
<reference evidence="9" key="1">
    <citation type="journal article" date="2019" name="Int. J. Syst. Evol. Microbiol.">
        <title>The Global Catalogue of Microorganisms (GCM) 10K type strain sequencing project: providing services to taxonomists for standard genome sequencing and annotation.</title>
        <authorList>
            <consortium name="The Broad Institute Genomics Platform"/>
            <consortium name="The Broad Institute Genome Sequencing Center for Infectious Disease"/>
            <person name="Wu L."/>
            <person name="Ma J."/>
        </authorList>
    </citation>
    <scope>NUCLEOTIDE SEQUENCE [LARGE SCALE GENOMIC DNA]</scope>
    <source>
        <strain evidence="9">NBRC 101365</strain>
    </source>
</reference>
<evidence type="ECO:0000256" key="2">
    <source>
        <dbReference type="ARBA" id="ARBA00022729"/>
    </source>
</evidence>
<dbReference type="PANTHER" id="PTHR34001:SF3">
    <property type="entry name" value="BLL7405 PROTEIN"/>
    <property type="match status" value="1"/>
</dbReference>
<gene>
    <name evidence="8" type="ORF">GCM10007874_17530</name>
</gene>
<keyword evidence="9" id="KW-1185">Reference proteome</keyword>
<protein>
    <submittedName>
        <fullName evidence="8">Membrane protein</fullName>
    </submittedName>
</protein>
<proteinExistence type="inferred from homology"/>
<dbReference type="InterPro" id="IPR027385">
    <property type="entry name" value="Beta-barrel_OMP"/>
</dbReference>
<organism evidence="8 9">
    <name type="scientific">Labrys miyagiensis</name>
    <dbReference type="NCBI Taxonomy" id="346912"/>
    <lineage>
        <taxon>Bacteria</taxon>
        <taxon>Pseudomonadati</taxon>
        <taxon>Pseudomonadota</taxon>
        <taxon>Alphaproteobacteria</taxon>
        <taxon>Hyphomicrobiales</taxon>
        <taxon>Xanthobacteraceae</taxon>
        <taxon>Labrys</taxon>
    </lineage>
</organism>
<evidence type="ECO:0000313" key="9">
    <source>
        <dbReference type="Proteomes" id="UP001156882"/>
    </source>
</evidence>
<comment type="similarity">
    <text evidence="5">Belongs to the Omp25/RopB family.</text>
</comment>
<keyword evidence="2 6" id="KW-0732">Signal</keyword>
<evidence type="ECO:0000256" key="4">
    <source>
        <dbReference type="ARBA" id="ARBA00023237"/>
    </source>
</evidence>
<dbReference type="PANTHER" id="PTHR34001">
    <property type="entry name" value="BLL7405 PROTEIN"/>
    <property type="match status" value="1"/>
</dbReference>
<accession>A0ABQ6CEN8</accession>
<evidence type="ECO:0000313" key="8">
    <source>
        <dbReference type="EMBL" id="GLS18736.1"/>
    </source>
</evidence>